<dbReference type="GeneID" id="19266558"/>
<dbReference type="EMBL" id="KI912109">
    <property type="protein sequence ID" value="ETS87717.1"/>
    <property type="molecule type" value="Genomic_DNA"/>
</dbReference>
<feature type="domain" description="N-acetyltransferase" evidence="2">
    <location>
        <begin position="43"/>
        <end position="181"/>
    </location>
</feature>
<dbReference type="Pfam" id="PF13302">
    <property type="entry name" value="Acetyltransf_3"/>
    <property type="match status" value="1"/>
</dbReference>
<evidence type="ECO:0000313" key="3">
    <source>
        <dbReference type="EMBL" id="ETS87717.1"/>
    </source>
</evidence>
<dbReference type="Gene3D" id="3.40.630.30">
    <property type="match status" value="1"/>
</dbReference>
<feature type="region of interest" description="Disordered" evidence="1">
    <location>
        <begin position="113"/>
        <end position="136"/>
    </location>
</feature>
<name>W3XQE4_PESFW</name>
<reference evidence="4" key="1">
    <citation type="journal article" date="2015" name="BMC Genomics">
        <title>Genomic and transcriptomic analysis of the endophytic fungus Pestalotiopsis fici reveals its lifestyle and high potential for synthesis of natural products.</title>
        <authorList>
            <person name="Wang X."/>
            <person name="Zhang X."/>
            <person name="Liu L."/>
            <person name="Xiang M."/>
            <person name="Wang W."/>
            <person name="Sun X."/>
            <person name="Che Y."/>
            <person name="Guo L."/>
            <person name="Liu G."/>
            <person name="Guo L."/>
            <person name="Wang C."/>
            <person name="Yin W.B."/>
            <person name="Stadler M."/>
            <person name="Zhang X."/>
            <person name="Liu X."/>
        </authorList>
    </citation>
    <scope>NUCLEOTIDE SEQUENCE [LARGE SCALE GENOMIC DNA]</scope>
    <source>
        <strain evidence="4">W106-1 / CGMCC3.15140</strain>
    </source>
</reference>
<dbReference type="InterPro" id="IPR000182">
    <property type="entry name" value="GNAT_dom"/>
</dbReference>
<sequence>MAMSQKNQDKKTVLVSTTLPQVDDDALLSAVRRGGKATFETERLRVRPLRASDLAALHAVRSQPEAMTSSHSGRPDASLAQTEAKLKRLGPPYRDSHVYFGIFLRQQRPILSEGSKVDDEDGEEGKDAEGELIGDGGVHMFAGTDSGWPELGYKFKREHWRRGYATEFVTGFVRFWWALPRSCRRIEVDECSVLKSPASFGINSHDGIKTSWGVSGSTSQLGKERAGDIDDQRTAAVAEGGGNADGLTVVTERLCAWTTSTNEASQRILEKVGFERFEGLDNGMVNWRALMPPG</sequence>
<dbReference type="InParanoid" id="W3XQE4"/>
<gene>
    <name evidence="3" type="ORF">PFICI_01545</name>
</gene>
<dbReference type="RefSeq" id="XP_007828317.1">
    <property type="nucleotide sequence ID" value="XM_007830126.1"/>
</dbReference>
<evidence type="ECO:0000256" key="1">
    <source>
        <dbReference type="SAM" id="MobiDB-lite"/>
    </source>
</evidence>
<dbReference type="HOGENOM" id="CLU_013985_24_0_1"/>
<dbReference type="PANTHER" id="PTHR43792">
    <property type="entry name" value="GNAT FAMILY, PUTATIVE (AFU_ORTHOLOGUE AFUA_3G00765)-RELATED-RELATED"/>
    <property type="match status" value="1"/>
</dbReference>
<dbReference type="AlphaFoldDB" id="W3XQE4"/>
<dbReference type="KEGG" id="pfy:PFICI_01545"/>
<evidence type="ECO:0000313" key="4">
    <source>
        <dbReference type="Proteomes" id="UP000030651"/>
    </source>
</evidence>
<dbReference type="InterPro" id="IPR016181">
    <property type="entry name" value="Acyl_CoA_acyltransferase"/>
</dbReference>
<dbReference type="OMA" id="RIEVDEC"/>
<evidence type="ECO:0000259" key="2">
    <source>
        <dbReference type="Pfam" id="PF13302"/>
    </source>
</evidence>
<dbReference type="SUPFAM" id="SSF55729">
    <property type="entry name" value="Acyl-CoA N-acyltransferases (Nat)"/>
    <property type="match status" value="1"/>
</dbReference>
<dbReference type="InterPro" id="IPR051531">
    <property type="entry name" value="N-acetyltransferase"/>
</dbReference>
<feature type="compositionally biased region" description="Acidic residues" evidence="1">
    <location>
        <begin position="118"/>
        <end position="132"/>
    </location>
</feature>
<dbReference type="eggNOG" id="ENOG502SQ7V">
    <property type="taxonomic scope" value="Eukaryota"/>
</dbReference>
<dbReference type="OrthoDB" id="4072826at2759"/>
<keyword evidence="4" id="KW-1185">Reference proteome</keyword>
<dbReference type="PANTHER" id="PTHR43792:SF1">
    <property type="entry name" value="N-ACETYLTRANSFERASE DOMAIN-CONTAINING PROTEIN"/>
    <property type="match status" value="1"/>
</dbReference>
<proteinExistence type="predicted"/>
<organism evidence="3 4">
    <name type="scientific">Pestalotiopsis fici (strain W106-1 / CGMCC3.15140)</name>
    <dbReference type="NCBI Taxonomy" id="1229662"/>
    <lineage>
        <taxon>Eukaryota</taxon>
        <taxon>Fungi</taxon>
        <taxon>Dikarya</taxon>
        <taxon>Ascomycota</taxon>
        <taxon>Pezizomycotina</taxon>
        <taxon>Sordariomycetes</taxon>
        <taxon>Xylariomycetidae</taxon>
        <taxon>Amphisphaeriales</taxon>
        <taxon>Sporocadaceae</taxon>
        <taxon>Pestalotiopsis</taxon>
    </lineage>
</organism>
<accession>W3XQE4</accession>
<dbReference type="Proteomes" id="UP000030651">
    <property type="component" value="Unassembled WGS sequence"/>
</dbReference>
<protein>
    <recommendedName>
        <fullName evidence="2">N-acetyltransferase domain-containing protein</fullName>
    </recommendedName>
</protein>
<dbReference type="GO" id="GO:0016747">
    <property type="term" value="F:acyltransferase activity, transferring groups other than amino-acyl groups"/>
    <property type="evidence" value="ECO:0007669"/>
    <property type="project" value="InterPro"/>
</dbReference>